<accession>A0ABY7E8W1</accession>
<feature type="domain" description="VWFA" evidence="2">
    <location>
        <begin position="94"/>
        <end position="243"/>
    </location>
</feature>
<dbReference type="InterPro" id="IPR002035">
    <property type="entry name" value="VWF_A"/>
</dbReference>
<protein>
    <submittedName>
        <fullName evidence="3">COCA1-like protein</fullName>
    </submittedName>
</protein>
<proteinExistence type="predicted"/>
<evidence type="ECO:0000313" key="3">
    <source>
        <dbReference type="EMBL" id="WAR05198.1"/>
    </source>
</evidence>
<keyword evidence="4" id="KW-1185">Reference proteome</keyword>
<evidence type="ECO:0000256" key="1">
    <source>
        <dbReference type="SAM" id="MobiDB-lite"/>
    </source>
</evidence>
<name>A0ABY7E8W1_MYAAR</name>
<sequence length="259" mass="28056">VCGGFGHGFGSVSQVLIGKRHEYEMLSVERHDVTSAGHHSNMDRRKRQNIMISCCATDLCNKPALPSTTVKTTTAATPTTNPATTTDHVTSTHTFNGSTCNRDLMFVLDDSHSVTETNFRHALSFLSGLVQRVDIGPNQVPYEGGSTHTGETLETVRTRMFTANAGDRPQVPNVVLVITDGRSNTPAVTIQQADLLHTISHDVISVYVGSAAYMPELIAIATDSHHVLVVDDYIRLHALETQLLTSSVAHDLAPSHGYI</sequence>
<dbReference type="PROSITE" id="PS50234">
    <property type="entry name" value="VWFA"/>
    <property type="match status" value="1"/>
</dbReference>
<dbReference type="InterPro" id="IPR050525">
    <property type="entry name" value="ECM_Assembly_Org"/>
</dbReference>
<reference evidence="3" key="1">
    <citation type="submission" date="2022-11" db="EMBL/GenBank/DDBJ databases">
        <title>Centuries of genome instability and evolution in soft-shell clam transmissible cancer (bioRxiv).</title>
        <authorList>
            <person name="Hart S.F.M."/>
            <person name="Yonemitsu M.A."/>
            <person name="Giersch R.M."/>
            <person name="Beal B.F."/>
            <person name="Arriagada G."/>
            <person name="Davis B.W."/>
            <person name="Ostrander E.A."/>
            <person name="Goff S.P."/>
            <person name="Metzger M.J."/>
        </authorList>
    </citation>
    <scope>NUCLEOTIDE SEQUENCE</scope>
    <source>
        <strain evidence="3">MELC-2E11</strain>
        <tissue evidence="3">Siphon/mantle</tissue>
    </source>
</reference>
<dbReference type="Gene3D" id="3.40.50.410">
    <property type="entry name" value="von Willebrand factor, type A domain"/>
    <property type="match status" value="2"/>
</dbReference>
<dbReference type="Pfam" id="PF00092">
    <property type="entry name" value="VWA"/>
    <property type="match status" value="1"/>
</dbReference>
<dbReference type="EMBL" id="CP111016">
    <property type="protein sequence ID" value="WAR05198.1"/>
    <property type="molecule type" value="Genomic_DNA"/>
</dbReference>
<dbReference type="InterPro" id="IPR036465">
    <property type="entry name" value="vWFA_dom_sf"/>
</dbReference>
<dbReference type="Proteomes" id="UP001164746">
    <property type="component" value="Chromosome 5"/>
</dbReference>
<dbReference type="PANTHER" id="PTHR24020:SF84">
    <property type="entry name" value="VWFA DOMAIN-CONTAINING PROTEIN"/>
    <property type="match status" value="1"/>
</dbReference>
<evidence type="ECO:0000313" key="4">
    <source>
        <dbReference type="Proteomes" id="UP001164746"/>
    </source>
</evidence>
<dbReference type="SMART" id="SM00327">
    <property type="entry name" value="VWA"/>
    <property type="match status" value="1"/>
</dbReference>
<feature type="region of interest" description="Disordered" evidence="1">
    <location>
        <begin position="71"/>
        <end position="90"/>
    </location>
</feature>
<dbReference type="PANTHER" id="PTHR24020">
    <property type="entry name" value="COLLAGEN ALPHA"/>
    <property type="match status" value="1"/>
</dbReference>
<organism evidence="3 4">
    <name type="scientific">Mya arenaria</name>
    <name type="common">Soft-shell clam</name>
    <dbReference type="NCBI Taxonomy" id="6604"/>
    <lineage>
        <taxon>Eukaryota</taxon>
        <taxon>Metazoa</taxon>
        <taxon>Spiralia</taxon>
        <taxon>Lophotrochozoa</taxon>
        <taxon>Mollusca</taxon>
        <taxon>Bivalvia</taxon>
        <taxon>Autobranchia</taxon>
        <taxon>Heteroconchia</taxon>
        <taxon>Euheterodonta</taxon>
        <taxon>Imparidentia</taxon>
        <taxon>Neoheterodontei</taxon>
        <taxon>Myida</taxon>
        <taxon>Myoidea</taxon>
        <taxon>Myidae</taxon>
        <taxon>Mya</taxon>
    </lineage>
</organism>
<feature type="non-terminal residue" evidence="3">
    <location>
        <position position="1"/>
    </location>
</feature>
<gene>
    <name evidence="3" type="ORF">MAR_020567</name>
</gene>
<dbReference type="SUPFAM" id="SSF53300">
    <property type="entry name" value="vWA-like"/>
    <property type="match status" value="1"/>
</dbReference>
<evidence type="ECO:0000259" key="2">
    <source>
        <dbReference type="PROSITE" id="PS50234"/>
    </source>
</evidence>
<dbReference type="PRINTS" id="PR00453">
    <property type="entry name" value="VWFADOMAIN"/>
</dbReference>